<dbReference type="Pfam" id="PF24466">
    <property type="entry name" value="DUF7578"/>
    <property type="match status" value="1"/>
</dbReference>
<evidence type="ECO:0000256" key="1">
    <source>
        <dbReference type="SAM" id="SignalP"/>
    </source>
</evidence>
<gene>
    <name evidence="3" type="ORF">C4B63_88g78</name>
</gene>
<protein>
    <submittedName>
        <fullName evidence="3">Putative retrotransposon hot spot protein (RHS,)</fullName>
    </submittedName>
</protein>
<feature type="chain" id="PRO_5015841928" evidence="1">
    <location>
        <begin position="22"/>
        <end position="229"/>
    </location>
</feature>
<organism evidence="3 4">
    <name type="scientific">Trypanosoma cruzi</name>
    <dbReference type="NCBI Taxonomy" id="5693"/>
    <lineage>
        <taxon>Eukaryota</taxon>
        <taxon>Discoba</taxon>
        <taxon>Euglenozoa</taxon>
        <taxon>Kinetoplastea</taxon>
        <taxon>Metakinetoplastina</taxon>
        <taxon>Trypanosomatida</taxon>
        <taxon>Trypanosomatidae</taxon>
        <taxon>Trypanosoma</taxon>
        <taxon>Schizotrypanum</taxon>
    </lineage>
</organism>
<comment type="caution">
    <text evidence="3">The sequence shown here is derived from an EMBL/GenBank/DDBJ whole genome shotgun (WGS) entry which is preliminary data.</text>
</comment>
<feature type="signal peptide" evidence="1">
    <location>
        <begin position="1"/>
        <end position="21"/>
    </location>
</feature>
<dbReference type="AlphaFoldDB" id="A0A2V2UTE7"/>
<dbReference type="InterPro" id="IPR056000">
    <property type="entry name" value="DUF7578"/>
</dbReference>
<evidence type="ECO:0000313" key="4">
    <source>
        <dbReference type="Proteomes" id="UP000246121"/>
    </source>
</evidence>
<dbReference type="VEuPathDB" id="TriTrypDB:TcG_12641"/>
<sequence>MWRCWGRLHVLLLRRRWPLTASPTGVAVRLHGAPTTEPCECPAQRCWDCGTKQPRMSFGASGTCWPQLGGASGILHRTGVAMTHCRGSCDGSDAATRRGVEETQRPKWTLDSWLDKVLLEGKERTASMRLNNFPRNYFDGRGVEEFDENVYMKDFLGGSNEFIQDEVLLGKIKASPPCQELKKECEEFYILLGASHKLTKGFFVTLREWMDFERKDTVTPSAKEKQINS</sequence>
<reference evidence="3 4" key="1">
    <citation type="journal article" date="2018" name="Microb. Genom.">
        <title>Expanding an expanded genome: long-read sequencing of Trypanosoma cruzi.</title>
        <authorList>
            <person name="Berna L."/>
            <person name="Rodriguez M."/>
            <person name="Chiribao M.L."/>
            <person name="Parodi-Talice A."/>
            <person name="Pita S."/>
            <person name="Rijo G."/>
            <person name="Alvarez-Valin F."/>
            <person name="Robello C."/>
        </authorList>
    </citation>
    <scope>NUCLEOTIDE SEQUENCE [LARGE SCALE GENOMIC DNA]</scope>
    <source>
        <strain evidence="3 4">Dm28c</strain>
    </source>
</reference>
<proteinExistence type="predicted"/>
<dbReference type="VEuPathDB" id="TriTrypDB:C4B63_88g78"/>
<keyword evidence="1" id="KW-0732">Signal</keyword>
<dbReference type="VEuPathDB" id="TriTrypDB:ECC02_011554"/>
<dbReference type="VEuPathDB" id="TriTrypDB:C3747_88g154"/>
<feature type="domain" description="DUF7578" evidence="2">
    <location>
        <begin position="125"/>
        <end position="187"/>
    </location>
</feature>
<evidence type="ECO:0000313" key="3">
    <source>
        <dbReference type="EMBL" id="PWU87617.1"/>
    </source>
</evidence>
<dbReference type="VEuPathDB" id="TriTrypDB:TcCL_NonESM09298"/>
<evidence type="ECO:0000259" key="2">
    <source>
        <dbReference type="Pfam" id="PF24466"/>
    </source>
</evidence>
<name>A0A2V2UTE7_TRYCR</name>
<dbReference type="EMBL" id="PRFA01000088">
    <property type="protein sequence ID" value="PWU87617.1"/>
    <property type="molecule type" value="Genomic_DNA"/>
</dbReference>
<dbReference type="Proteomes" id="UP000246121">
    <property type="component" value="Unassembled WGS sequence"/>
</dbReference>
<accession>A0A2V2UTE7</accession>